<evidence type="ECO:0000313" key="1">
    <source>
        <dbReference type="EMBL" id="JAD29583.1"/>
    </source>
</evidence>
<organism evidence="1">
    <name type="scientific">Arundo donax</name>
    <name type="common">Giant reed</name>
    <name type="synonym">Donax arundinaceus</name>
    <dbReference type="NCBI Taxonomy" id="35708"/>
    <lineage>
        <taxon>Eukaryota</taxon>
        <taxon>Viridiplantae</taxon>
        <taxon>Streptophyta</taxon>
        <taxon>Embryophyta</taxon>
        <taxon>Tracheophyta</taxon>
        <taxon>Spermatophyta</taxon>
        <taxon>Magnoliopsida</taxon>
        <taxon>Liliopsida</taxon>
        <taxon>Poales</taxon>
        <taxon>Poaceae</taxon>
        <taxon>PACMAD clade</taxon>
        <taxon>Arundinoideae</taxon>
        <taxon>Arundineae</taxon>
        <taxon>Arundo</taxon>
    </lineage>
</organism>
<protein>
    <submittedName>
        <fullName evidence="1">Uncharacterized protein</fullName>
    </submittedName>
</protein>
<dbReference type="AlphaFoldDB" id="A0A0A8YW14"/>
<reference evidence="1" key="2">
    <citation type="journal article" date="2015" name="Data Brief">
        <title>Shoot transcriptome of the giant reed, Arundo donax.</title>
        <authorList>
            <person name="Barrero R.A."/>
            <person name="Guerrero F.D."/>
            <person name="Moolhuijzen P."/>
            <person name="Goolsby J.A."/>
            <person name="Tidwell J."/>
            <person name="Bellgard S.E."/>
            <person name="Bellgard M.I."/>
        </authorList>
    </citation>
    <scope>NUCLEOTIDE SEQUENCE</scope>
    <source>
        <tissue evidence="1">Shoot tissue taken approximately 20 cm above the soil surface</tissue>
    </source>
</reference>
<reference evidence="1" key="1">
    <citation type="submission" date="2014-09" db="EMBL/GenBank/DDBJ databases">
        <authorList>
            <person name="Magalhaes I.L.F."/>
            <person name="Oliveira U."/>
            <person name="Santos F.R."/>
            <person name="Vidigal T.H.D.A."/>
            <person name="Brescovit A.D."/>
            <person name="Santos A.J."/>
        </authorList>
    </citation>
    <scope>NUCLEOTIDE SEQUENCE</scope>
    <source>
        <tissue evidence="1">Shoot tissue taken approximately 20 cm above the soil surface</tissue>
    </source>
</reference>
<sequence length="25" mass="2742">MGDAIMRCYILPLCIPVSWTGLCSV</sequence>
<name>A0A0A8YW14_ARUDO</name>
<proteinExistence type="predicted"/>
<accession>A0A0A8YW14</accession>
<dbReference type="EMBL" id="GBRH01268312">
    <property type="protein sequence ID" value="JAD29583.1"/>
    <property type="molecule type" value="Transcribed_RNA"/>
</dbReference>